<sequence>MHPSSVKECLCNNTFQKESIDTKRFPDEHAAIIESKAKQQCNVGSTHGRNGSTTSKFPYPYLNLKILQQRPLDVALLNTEKVSFDDLFKTSAHTLLRNDWRPNSLKFTKEASLAHIFPSKRSSGSLPSARLNQYPKIDIRGKVSIEEQSKTSELSKTVWIKNTTLFLRNGDIYSGEQYLSWKHGSGIYLWKDGRAYAGFWYKNKRHGWGVFLLENGSKYEGFWKRDKKHGYGCQSLPKGKRYIGQFKNDELHGRGILVYPNGMLYTGIWEKGYNKQLELLFVSLENHRFERKTTQVQSNSESQSMHLPLSSSPVEENLVKNLATFSLNATNVVSQNLNTLSLLAEISPLHSSLEMDEAKPPSSIPADLLPTPFTSSPDTSMEECKPSPLSPSIKGKPPTCRYPEWAPNTLHPSIEDLSSPTSSSPSTRHLPATSFLSYPSDDDLNDKPMSLFSTPSPSNLSSSASVSPMDKSKDSKTSLPETASSLQTRQFLPYKIWPQPYRREPSLPPQSVCKPQVLPMLPTRLSIRESHAEAGIEQSTPPLSWLVKPSSQPSVSVVPSYSSSFFLARQPSALLSLNPLLPSSLGNTLSALPYSSTYLSNPSLSFTSPTPLSSLSSVYPSKTSLPSSVLSPFLSSSAAASETSSSSSPSKTRKNSSVADCLGWNQEHVCYFLYCIGCHKFAALFRYHHVEGSILPWITEASLQDMAIPLWEERRYLLLAIDLLLKERNISVFRSSFSPIKFHADPNLGLFEIPAEDLILEESVGEGSYGTVYKASWKQKHLFAPSTPIKEKNSSQILHFSTSSLQEVGQKPSKKDGLSPSSLLHTKKSKKSSYLTKNPCASLSILQSQWPLSHHLTTFLATSSRALFTSPSPPPPPLLQSTPNAPSLSLSIKEFISSTPRQTPTAPPSLTTALLPASTSPLCPPTKYPSLKKNLDPSLSKPKSYPPLSRFFSIFKPPSTPKLPPHPPSTVGVAVKIFRQRDHRALQRNFYSEMRVLTRLRHPNITLFLGVTLSPHYCLVTEYIPNGSLFDLLHVDNFTLSLKQCFRTAIEICCGMVYLHHHGILHCDLKSSNILISEYGHVKICDFGLASLAEYPMEEDLPRHMGCVGSLHWMAPEVLRGEGMTKASDIYSFGVILWEMLTREIPRA</sequence>
<accession>A0ABQ7J458</accession>
<evidence type="ECO:0000256" key="1">
    <source>
        <dbReference type="ARBA" id="ARBA00022527"/>
    </source>
</evidence>
<dbReference type="PROSITE" id="PS00107">
    <property type="entry name" value="PROTEIN_KINASE_ATP"/>
    <property type="match status" value="1"/>
</dbReference>
<comment type="caution">
    <text evidence="9">The sequence shown here is derived from an EMBL/GenBank/DDBJ whole genome shotgun (WGS) entry which is preliminary data.</text>
</comment>
<dbReference type="SUPFAM" id="SSF47769">
    <property type="entry name" value="SAM/Pointed domain"/>
    <property type="match status" value="1"/>
</dbReference>
<dbReference type="InterPro" id="IPR008271">
    <property type="entry name" value="Ser/Thr_kinase_AS"/>
</dbReference>
<organism evidence="9 10">
    <name type="scientific">Cardiosporidium cionae</name>
    <dbReference type="NCBI Taxonomy" id="476202"/>
    <lineage>
        <taxon>Eukaryota</taxon>
        <taxon>Sar</taxon>
        <taxon>Alveolata</taxon>
        <taxon>Apicomplexa</taxon>
        <taxon>Aconoidasida</taxon>
        <taxon>Nephromycida</taxon>
        <taxon>Cardiosporidium</taxon>
    </lineage>
</organism>
<evidence type="ECO:0000313" key="9">
    <source>
        <dbReference type="EMBL" id="KAF8817853.1"/>
    </source>
</evidence>
<dbReference type="PROSITE" id="PS50105">
    <property type="entry name" value="SAM_DOMAIN"/>
    <property type="match status" value="1"/>
</dbReference>
<evidence type="ECO:0000256" key="6">
    <source>
        <dbReference type="SAM" id="MobiDB-lite"/>
    </source>
</evidence>
<name>A0ABQ7J458_9APIC</name>
<dbReference type="Pfam" id="PF07714">
    <property type="entry name" value="PK_Tyr_Ser-Thr"/>
    <property type="match status" value="1"/>
</dbReference>
<keyword evidence="3 5" id="KW-0547">Nucleotide-binding</keyword>
<dbReference type="PROSITE" id="PS00108">
    <property type="entry name" value="PROTEIN_KINASE_ST"/>
    <property type="match status" value="1"/>
</dbReference>
<keyword evidence="4 5" id="KW-0067">ATP-binding</keyword>
<dbReference type="PROSITE" id="PS50011">
    <property type="entry name" value="PROTEIN_KINASE_DOM"/>
    <property type="match status" value="1"/>
</dbReference>
<keyword evidence="1" id="KW-0418">Kinase</keyword>
<dbReference type="InterPro" id="IPR011009">
    <property type="entry name" value="Kinase-like_dom_sf"/>
</dbReference>
<feature type="compositionally biased region" description="Low complexity" evidence="6">
    <location>
        <begin position="418"/>
        <end position="427"/>
    </location>
</feature>
<keyword evidence="10" id="KW-1185">Reference proteome</keyword>
<dbReference type="SMART" id="SM00220">
    <property type="entry name" value="S_TKc"/>
    <property type="match status" value="1"/>
</dbReference>
<evidence type="ECO:0000256" key="4">
    <source>
        <dbReference type="ARBA" id="ARBA00022840"/>
    </source>
</evidence>
<feature type="domain" description="Protein kinase" evidence="7">
    <location>
        <begin position="758"/>
        <end position="1148"/>
    </location>
</feature>
<feature type="binding site" evidence="5">
    <location>
        <position position="790"/>
    </location>
    <ligand>
        <name>ATP</name>
        <dbReference type="ChEBI" id="CHEBI:30616"/>
    </ligand>
</feature>
<keyword evidence="2" id="KW-0677">Repeat</keyword>
<proteinExistence type="predicted"/>
<feature type="domain" description="SAM" evidence="8">
    <location>
        <begin position="664"/>
        <end position="727"/>
    </location>
</feature>
<reference evidence="9 10" key="1">
    <citation type="journal article" date="2020" name="bioRxiv">
        <title>Metabolic contributions of an alphaproteobacterial endosymbiont in the apicomplexan Cardiosporidium cionae.</title>
        <authorList>
            <person name="Hunter E.S."/>
            <person name="Paight C.J."/>
            <person name="Lane C.E."/>
        </authorList>
    </citation>
    <scope>NUCLEOTIDE SEQUENCE [LARGE SCALE GENOMIC DNA]</scope>
    <source>
        <strain evidence="9">ESH_2018</strain>
    </source>
</reference>
<protein>
    <submittedName>
        <fullName evidence="9">Tyrosine kinase-like (TKL) protein</fullName>
    </submittedName>
</protein>
<dbReference type="PANTHER" id="PTHR44329:SF298">
    <property type="entry name" value="MIXED LINEAGE KINASE DOMAIN-LIKE PROTEIN"/>
    <property type="match status" value="1"/>
</dbReference>
<evidence type="ECO:0000313" key="10">
    <source>
        <dbReference type="Proteomes" id="UP000823046"/>
    </source>
</evidence>
<dbReference type="InterPro" id="IPR051681">
    <property type="entry name" value="Ser/Thr_Kinases-Pseudokinases"/>
</dbReference>
<dbReference type="EMBL" id="JADAQX010001332">
    <property type="protein sequence ID" value="KAF8817853.1"/>
    <property type="molecule type" value="Genomic_DNA"/>
</dbReference>
<dbReference type="SUPFAM" id="SSF82185">
    <property type="entry name" value="Histone H3 K4-specific methyltransferase SET7/9 N-terminal domain"/>
    <property type="match status" value="1"/>
</dbReference>
<dbReference type="Gene3D" id="2.20.110.10">
    <property type="entry name" value="Histone H3 K4-specific methyltransferase SET7/9 N-terminal domain"/>
    <property type="match status" value="2"/>
</dbReference>
<feature type="region of interest" description="Disordered" evidence="6">
    <location>
        <begin position="898"/>
        <end position="917"/>
    </location>
</feature>
<dbReference type="InterPro" id="IPR003409">
    <property type="entry name" value="MORN"/>
</dbReference>
<dbReference type="Pfam" id="PF02493">
    <property type="entry name" value="MORN"/>
    <property type="match status" value="4"/>
</dbReference>
<feature type="compositionally biased region" description="Low complexity" evidence="6">
    <location>
        <begin position="450"/>
        <end position="468"/>
    </location>
</feature>
<dbReference type="Gene3D" id="1.10.510.10">
    <property type="entry name" value="Transferase(Phosphotransferase) domain 1"/>
    <property type="match status" value="1"/>
</dbReference>
<gene>
    <name evidence="9" type="ORF">IE077_003517</name>
</gene>
<dbReference type="CDD" id="cd13999">
    <property type="entry name" value="STKc_MAP3K-like"/>
    <property type="match status" value="1"/>
</dbReference>
<dbReference type="PANTHER" id="PTHR44329">
    <property type="entry name" value="SERINE/THREONINE-PROTEIN KINASE TNNI3K-RELATED"/>
    <property type="match status" value="1"/>
</dbReference>
<dbReference type="InterPro" id="IPR001245">
    <property type="entry name" value="Ser-Thr/Tyr_kinase_cat_dom"/>
</dbReference>
<dbReference type="InterPro" id="IPR013761">
    <property type="entry name" value="SAM/pointed_sf"/>
</dbReference>
<evidence type="ECO:0000256" key="5">
    <source>
        <dbReference type="PROSITE-ProRule" id="PRU10141"/>
    </source>
</evidence>
<dbReference type="InterPro" id="IPR017441">
    <property type="entry name" value="Protein_kinase_ATP_BS"/>
</dbReference>
<feature type="non-terminal residue" evidence="9">
    <location>
        <position position="1148"/>
    </location>
</feature>
<dbReference type="Gene3D" id="3.30.200.20">
    <property type="entry name" value="Phosphorylase Kinase, domain 1"/>
    <property type="match status" value="1"/>
</dbReference>
<keyword evidence="1" id="KW-0723">Serine/threonine-protein kinase</keyword>
<dbReference type="Gene3D" id="1.10.150.50">
    <property type="entry name" value="Transcription Factor, Ets-1"/>
    <property type="match status" value="1"/>
</dbReference>
<evidence type="ECO:0000259" key="8">
    <source>
        <dbReference type="PROSITE" id="PS50105"/>
    </source>
</evidence>
<dbReference type="SUPFAM" id="SSF56112">
    <property type="entry name" value="Protein kinase-like (PK-like)"/>
    <property type="match status" value="1"/>
</dbReference>
<feature type="compositionally biased region" description="Low complexity" evidence="6">
    <location>
        <begin position="908"/>
        <end position="917"/>
    </location>
</feature>
<keyword evidence="1" id="KW-0808">Transferase</keyword>
<evidence type="ECO:0000256" key="2">
    <source>
        <dbReference type="ARBA" id="ARBA00022737"/>
    </source>
</evidence>
<dbReference type="Proteomes" id="UP000823046">
    <property type="component" value="Unassembled WGS sequence"/>
</dbReference>
<dbReference type="Pfam" id="PF07647">
    <property type="entry name" value="SAM_2"/>
    <property type="match status" value="1"/>
</dbReference>
<evidence type="ECO:0000256" key="3">
    <source>
        <dbReference type="ARBA" id="ARBA00022741"/>
    </source>
</evidence>
<dbReference type="InterPro" id="IPR000719">
    <property type="entry name" value="Prot_kinase_dom"/>
</dbReference>
<dbReference type="PRINTS" id="PR00109">
    <property type="entry name" value="TYRKINASE"/>
</dbReference>
<dbReference type="SMART" id="SM00698">
    <property type="entry name" value="MORN"/>
    <property type="match status" value="4"/>
</dbReference>
<dbReference type="InterPro" id="IPR001660">
    <property type="entry name" value="SAM"/>
</dbReference>
<evidence type="ECO:0000259" key="7">
    <source>
        <dbReference type="PROSITE" id="PS50011"/>
    </source>
</evidence>
<feature type="region of interest" description="Disordered" evidence="6">
    <location>
        <begin position="354"/>
        <end position="484"/>
    </location>
</feature>